<dbReference type="GO" id="GO:0051997">
    <property type="term" value="F:2-oxo-4-hydroxy-4-carboxy-5-ureidoimidazoline decarboxylase activity"/>
    <property type="evidence" value="ECO:0007669"/>
    <property type="project" value="UniProtKB-EC"/>
</dbReference>
<dbReference type="InterPro" id="IPR018020">
    <property type="entry name" value="OHCU_decarboxylase"/>
</dbReference>
<dbReference type="SUPFAM" id="SSF158694">
    <property type="entry name" value="UraD-Like"/>
    <property type="match status" value="1"/>
</dbReference>
<keyword evidence="9" id="KW-0659">Purine metabolism</keyword>
<feature type="domain" description="Oxo-4-hydroxy-4-carboxy-5-ureidoimidazoline decarboxylase" evidence="16">
    <location>
        <begin position="19"/>
        <end position="187"/>
    </location>
</feature>
<evidence type="ECO:0000256" key="8">
    <source>
        <dbReference type="ARBA" id="ARBA00012609"/>
    </source>
</evidence>
<evidence type="ECO:0000256" key="11">
    <source>
        <dbReference type="ARBA" id="ARBA00022801"/>
    </source>
</evidence>
<dbReference type="CDD" id="cd05822">
    <property type="entry name" value="TLP_HIUase"/>
    <property type="match status" value="1"/>
</dbReference>
<comment type="function">
    <text evidence="3">Catalyzes the stereoselective decarboxylation of 2-oxo-4-hydroxy-4-carboxy-5-ureidoimidazoline (OHCU) to (S)-allantoin.</text>
</comment>
<dbReference type="EMBL" id="HBEJ01007504">
    <property type="protein sequence ID" value="CAD8367414.1"/>
    <property type="molecule type" value="Transcribed_RNA"/>
</dbReference>
<dbReference type="InterPro" id="IPR036817">
    <property type="entry name" value="Transthyretin/HIU_hydrolase_sf"/>
</dbReference>
<evidence type="ECO:0000256" key="14">
    <source>
        <dbReference type="ARBA" id="ARBA00032116"/>
    </source>
</evidence>
<dbReference type="PROSITE" id="PS00769">
    <property type="entry name" value="TRANSTHYRETIN_2"/>
    <property type="match status" value="1"/>
</dbReference>
<dbReference type="Pfam" id="PF09349">
    <property type="entry name" value="OHCU_decarbox"/>
    <property type="match status" value="1"/>
</dbReference>
<evidence type="ECO:0000256" key="7">
    <source>
        <dbReference type="ARBA" id="ARBA00012257"/>
    </source>
</evidence>
<reference evidence="17" key="1">
    <citation type="submission" date="2021-01" db="EMBL/GenBank/DDBJ databases">
        <authorList>
            <person name="Corre E."/>
            <person name="Pelletier E."/>
            <person name="Niang G."/>
            <person name="Scheremetjew M."/>
            <person name="Finn R."/>
            <person name="Kale V."/>
            <person name="Holt S."/>
            <person name="Cochrane G."/>
            <person name="Meng A."/>
            <person name="Brown T."/>
            <person name="Cohen L."/>
        </authorList>
    </citation>
    <scope>NUCLEOTIDE SEQUENCE</scope>
    <source>
        <strain evidence="17">CCMP3303</strain>
    </source>
</reference>
<dbReference type="InterPro" id="IPR023416">
    <property type="entry name" value="Transthyretin/HIU_hydrolase_d"/>
</dbReference>
<feature type="domain" description="Transthyretin/hydroxyisourate hydrolase" evidence="15">
    <location>
        <begin position="200"/>
        <end position="314"/>
    </location>
</feature>
<dbReference type="GO" id="GO:0000255">
    <property type="term" value="P:allantoin metabolic process"/>
    <property type="evidence" value="ECO:0007669"/>
    <property type="project" value="InterPro"/>
</dbReference>
<organism evidence="17">
    <name type="scientific">Minutocellus polymorphus</name>
    <dbReference type="NCBI Taxonomy" id="265543"/>
    <lineage>
        <taxon>Eukaryota</taxon>
        <taxon>Sar</taxon>
        <taxon>Stramenopiles</taxon>
        <taxon>Ochrophyta</taxon>
        <taxon>Bacillariophyta</taxon>
        <taxon>Mediophyceae</taxon>
        <taxon>Cymatosirophycidae</taxon>
        <taxon>Cymatosirales</taxon>
        <taxon>Cymatosiraceae</taxon>
        <taxon>Minutocellus</taxon>
    </lineage>
</organism>
<dbReference type="UniPathway" id="UPA00394">
    <property type="reaction ID" value="UER00652"/>
</dbReference>
<dbReference type="GO" id="GO:0006144">
    <property type="term" value="P:purine nucleobase metabolic process"/>
    <property type="evidence" value="ECO:0007669"/>
    <property type="project" value="UniProtKB-KW"/>
</dbReference>
<evidence type="ECO:0000256" key="3">
    <source>
        <dbReference type="ARBA" id="ARBA00002506"/>
    </source>
</evidence>
<name>A0A7S0ALP2_9STRA</name>
<dbReference type="InterPro" id="IPR036778">
    <property type="entry name" value="OHCU_decarboxylase_sf"/>
</dbReference>
<dbReference type="SUPFAM" id="SSF49472">
    <property type="entry name" value="Transthyretin (synonym: prealbumin)"/>
    <property type="match status" value="1"/>
</dbReference>
<comment type="catalytic activity">
    <reaction evidence="1">
        <text>5-hydroxyisourate + H2O = 5-hydroxy-2-oxo-4-ureido-2,5-dihydro-1H-imidazole-5-carboxylate + H(+)</text>
        <dbReference type="Rhea" id="RHEA:23736"/>
        <dbReference type="ChEBI" id="CHEBI:15377"/>
        <dbReference type="ChEBI" id="CHEBI:15378"/>
        <dbReference type="ChEBI" id="CHEBI:18072"/>
        <dbReference type="ChEBI" id="CHEBI:58639"/>
        <dbReference type="EC" id="3.5.2.17"/>
    </reaction>
</comment>
<keyword evidence="10" id="KW-0210">Decarboxylase</keyword>
<evidence type="ECO:0000256" key="9">
    <source>
        <dbReference type="ARBA" id="ARBA00022631"/>
    </source>
</evidence>
<evidence type="ECO:0000256" key="10">
    <source>
        <dbReference type="ARBA" id="ARBA00022793"/>
    </source>
</evidence>
<dbReference type="NCBIfam" id="TIGR02962">
    <property type="entry name" value="hdxy_isourate"/>
    <property type="match status" value="1"/>
</dbReference>
<accession>A0A7S0ALP2</accession>
<dbReference type="InterPro" id="IPR023419">
    <property type="entry name" value="Transthyretin_CS"/>
</dbReference>
<dbReference type="Gene3D" id="1.10.3330.10">
    <property type="entry name" value="Oxo-4-hydroxy-4-carboxy-5-ureidoimidazoline decarboxylase"/>
    <property type="match status" value="1"/>
</dbReference>
<proteinExistence type="inferred from homology"/>
<protein>
    <recommendedName>
        <fullName evidence="14">Parahox neighbor</fullName>
        <ecNumber evidence="8">3.5.2.17</ecNumber>
        <ecNumber evidence="7">4.1.1.97</ecNumber>
    </recommendedName>
    <alternativeName>
        <fullName evidence="13">Ureidoimidazoline (2-oxo-4-hydroxy-4-carboxy-5-) decarboxylase</fullName>
    </alternativeName>
</protein>
<dbReference type="GO" id="GO:0019628">
    <property type="term" value="P:urate catabolic process"/>
    <property type="evidence" value="ECO:0007669"/>
    <property type="project" value="UniProtKB-UniPathway"/>
</dbReference>
<dbReference type="EC" id="4.1.1.97" evidence="7"/>
<dbReference type="InterPro" id="IPR023418">
    <property type="entry name" value="Thyroxine_BS"/>
</dbReference>
<keyword evidence="11" id="KW-0378">Hydrolase</keyword>
<dbReference type="FunFam" id="2.60.40.180:FF:000005">
    <property type="entry name" value="5-hydroxyisourate hydrolase"/>
    <property type="match status" value="1"/>
</dbReference>
<evidence type="ECO:0000256" key="4">
    <source>
        <dbReference type="ARBA" id="ARBA00004754"/>
    </source>
</evidence>
<comment type="pathway">
    <text evidence="4">Purine metabolism; urate degradation; (S)-allantoin from urate: step 3/3.</text>
</comment>
<dbReference type="Pfam" id="PF00576">
    <property type="entry name" value="Transthyretin"/>
    <property type="match status" value="1"/>
</dbReference>
<comment type="subunit">
    <text evidence="6">Homotetramer.</text>
</comment>
<dbReference type="Gene3D" id="2.60.40.180">
    <property type="entry name" value="Transthyretin/hydroxyisourate hydrolase domain"/>
    <property type="match status" value="1"/>
</dbReference>
<dbReference type="GO" id="GO:0005777">
    <property type="term" value="C:peroxisome"/>
    <property type="evidence" value="ECO:0007669"/>
    <property type="project" value="TreeGrafter"/>
</dbReference>
<dbReference type="EC" id="3.5.2.17" evidence="8"/>
<evidence type="ECO:0000259" key="16">
    <source>
        <dbReference type="Pfam" id="PF09349"/>
    </source>
</evidence>
<gene>
    <name evidence="17" type="ORF">MPOL1434_LOCUS4415</name>
</gene>
<comment type="similarity">
    <text evidence="5">Belongs to the OHCU decarboxylase family.</text>
</comment>
<keyword evidence="12" id="KW-0456">Lyase</keyword>
<dbReference type="InterPro" id="IPR014306">
    <property type="entry name" value="Hydroxyisourate_hydrolase"/>
</dbReference>
<evidence type="ECO:0000256" key="2">
    <source>
        <dbReference type="ARBA" id="ARBA00001163"/>
    </source>
</evidence>
<dbReference type="PROSITE" id="PS00768">
    <property type="entry name" value="TRANSTHYRETIN_1"/>
    <property type="match status" value="1"/>
</dbReference>
<evidence type="ECO:0000256" key="5">
    <source>
        <dbReference type="ARBA" id="ARBA00005793"/>
    </source>
</evidence>
<dbReference type="InterPro" id="IPR017580">
    <property type="entry name" value="OHCU_decarboxylase-1"/>
</dbReference>
<dbReference type="NCBIfam" id="TIGR03164">
    <property type="entry name" value="UHCUDC"/>
    <property type="match status" value="1"/>
</dbReference>
<dbReference type="GO" id="GO:0033971">
    <property type="term" value="F:hydroxyisourate hydrolase activity"/>
    <property type="evidence" value="ECO:0007669"/>
    <property type="project" value="UniProtKB-EC"/>
</dbReference>
<evidence type="ECO:0000259" key="15">
    <source>
        <dbReference type="Pfam" id="PF00576"/>
    </source>
</evidence>
<sequence>MSSAAGSSITVPNLLEGEKDTVLSVLGGIYEHSSWVAEAFYESKIANCGADNATTATGSSGNLENVRHLFDAMSAIVDDASQEQKMELLRAHPDLAAKVEKLKTLTKESQEEQGRADLDTLTDEERTKFLTLNESYRTKFGFPFILAVRNASKHTVLAAVEGRIGNSAEVEFAAALAQVHKIAWMRLLTAIDTPDPTGFLTCHVLDTANGCPAANMRVQLHRLSPPETAGLVAEFVTNDDGRLPGGPGLKGKDFQVGVYEWTFFVGDYFARKGTYISGTPFLDEVPIRFGIDDPTEHYHVPLLVSPWGFSTYRGS</sequence>
<comment type="catalytic activity">
    <reaction evidence="2">
        <text>5-hydroxy-2-oxo-4-ureido-2,5-dihydro-1H-imidazole-5-carboxylate + H(+) = (S)-allantoin + CO2</text>
        <dbReference type="Rhea" id="RHEA:26301"/>
        <dbReference type="ChEBI" id="CHEBI:15378"/>
        <dbReference type="ChEBI" id="CHEBI:15678"/>
        <dbReference type="ChEBI" id="CHEBI:16526"/>
        <dbReference type="ChEBI" id="CHEBI:58639"/>
        <dbReference type="EC" id="4.1.1.97"/>
    </reaction>
</comment>
<evidence type="ECO:0000313" key="17">
    <source>
        <dbReference type="EMBL" id="CAD8367414.1"/>
    </source>
</evidence>
<evidence type="ECO:0000256" key="12">
    <source>
        <dbReference type="ARBA" id="ARBA00023239"/>
    </source>
</evidence>
<dbReference type="PANTHER" id="PTHR43466">
    <property type="entry name" value="2-OXO-4-HYDROXY-4-CARBOXY-5-UREIDOIMIDAZOLINE DECARBOXYLASE-RELATED"/>
    <property type="match status" value="1"/>
</dbReference>
<evidence type="ECO:0000256" key="13">
    <source>
        <dbReference type="ARBA" id="ARBA00030624"/>
    </source>
</evidence>
<dbReference type="AlphaFoldDB" id="A0A7S0ALP2"/>
<dbReference type="PANTHER" id="PTHR43466:SF1">
    <property type="entry name" value="2-OXO-4-HYDROXY-4-CARBOXY-5-UREIDOIMIDAZOLINE DECARBOXYLASE-RELATED"/>
    <property type="match status" value="1"/>
</dbReference>
<evidence type="ECO:0000256" key="1">
    <source>
        <dbReference type="ARBA" id="ARBA00001043"/>
    </source>
</evidence>
<evidence type="ECO:0000256" key="6">
    <source>
        <dbReference type="ARBA" id="ARBA00011881"/>
    </source>
</evidence>